<keyword evidence="7 10" id="KW-0573">Peptidoglycan synthesis</keyword>
<evidence type="ECO:0000256" key="5">
    <source>
        <dbReference type="ARBA" id="ARBA00022840"/>
    </source>
</evidence>
<keyword evidence="2 10" id="KW-0436">Ligase</keyword>
<protein>
    <recommendedName>
        <fullName evidence="10 11">UDP-N-acetylmuramoyl-tripeptide--D-alanyl-D-alanine ligase</fullName>
        <ecNumber evidence="10 11">6.3.2.10</ecNumber>
    </recommendedName>
    <alternativeName>
        <fullName evidence="10">D-alanyl-D-alanine-adding enzyme</fullName>
    </alternativeName>
</protein>
<sequence length="463" mass="47989">MIPLTLAAIAQVSQGRLHRVPDANALVTAPISFDSRDIAPGGLFACLKGRSLDGHDFAGQAVTDGAIAVLADRQVDAPAIVVRDVLDAMGQIAHAVAEEYTGTVIALTGSAGKPSTKDILENVLALDGPTVANARSFNNEIGFPVTVSRVEPTSRYLLLEMGARGKGHIASLCQMVRPRIATVLGIGSAHVGEFGSQQAIADAKAEIVHTLPEHGVAVVNADDALVAPMARETMARVITFGTTDTCEVQASDVRVCPDGHPTFVLRHADREEIVALSHIYGRHNVTNALAAAATAIGAGIPFGRIVRGLETAELSSGGRMEVSVRAHDGVTIINDAFNASPESVLAALEALADIAGAERRRVAILGEMAELGDDAFDWHDKVAHKVVTTGVHRTIGVGGHHAQHMISTIRNSGLEATSADLATGLAGHVDAQLQPGDVVLVKGANALGLEAVARALAAMTPPA</sequence>
<dbReference type="Gene3D" id="3.40.1390.10">
    <property type="entry name" value="MurE/MurF, N-terminal domain"/>
    <property type="match status" value="1"/>
</dbReference>
<dbReference type="InterPro" id="IPR004101">
    <property type="entry name" value="Mur_ligase_C"/>
</dbReference>
<keyword evidence="6 10" id="KW-0133">Cell shape</keyword>
<keyword evidence="3 10" id="KW-0132">Cell division</keyword>
<comment type="similarity">
    <text evidence="10">Belongs to the MurCDEF family. MurF subfamily.</text>
</comment>
<dbReference type="Pfam" id="PF02875">
    <property type="entry name" value="Mur_ligase_C"/>
    <property type="match status" value="1"/>
</dbReference>
<dbReference type="InterPro" id="IPR036615">
    <property type="entry name" value="Mur_ligase_C_dom_sf"/>
</dbReference>
<evidence type="ECO:0000259" key="12">
    <source>
        <dbReference type="Pfam" id="PF01225"/>
    </source>
</evidence>
<evidence type="ECO:0000256" key="11">
    <source>
        <dbReference type="RuleBase" id="RU004136"/>
    </source>
</evidence>
<keyword evidence="4 10" id="KW-0547">Nucleotide-binding</keyword>
<evidence type="ECO:0000256" key="7">
    <source>
        <dbReference type="ARBA" id="ARBA00022984"/>
    </source>
</evidence>
<dbReference type="InterPro" id="IPR035911">
    <property type="entry name" value="MurE/MurF_N"/>
</dbReference>
<dbReference type="EC" id="6.3.2.10" evidence="10 11"/>
<evidence type="ECO:0000259" key="13">
    <source>
        <dbReference type="Pfam" id="PF02875"/>
    </source>
</evidence>
<keyword evidence="8 10" id="KW-0131">Cell cycle</keyword>
<evidence type="ECO:0000313" key="16">
    <source>
        <dbReference type="Proteomes" id="UP000828924"/>
    </source>
</evidence>
<dbReference type="Proteomes" id="UP000828924">
    <property type="component" value="Chromosome"/>
</dbReference>
<evidence type="ECO:0000256" key="10">
    <source>
        <dbReference type="HAMAP-Rule" id="MF_02019"/>
    </source>
</evidence>
<comment type="function">
    <text evidence="10 11">Involved in cell wall formation. Catalyzes the final step in the synthesis of UDP-N-acetylmuramoyl-pentapeptide, the precursor of murein.</text>
</comment>
<dbReference type="RefSeq" id="WP_242334948.1">
    <property type="nucleotide sequence ID" value="NZ_CP071872.1"/>
</dbReference>
<evidence type="ECO:0000256" key="1">
    <source>
        <dbReference type="ARBA" id="ARBA00022490"/>
    </source>
</evidence>
<feature type="domain" description="Mur ligase N-terminal catalytic" evidence="12">
    <location>
        <begin position="31"/>
        <end position="76"/>
    </location>
</feature>
<dbReference type="GO" id="GO:0016874">
    <property type="term" value="F:ligase activity"/>
    <property type="evidence" value="ECO:0007669"/>
    <property type="project" value="UniProtKB-KW"/>
</dbReference>
<keyword evidence="5 10" id="KW-0067">ATP-binding</keyword>
<evidence type="ECO:0000256" key="3">
    <source>
        <dbReference type="ARBA" id="ARBA00022618"/>
    </source>
</evidence>
<dbReference type="Gene3D" id="3.90.190.20">
    <property type="entry name" value="Mur ligase, C-terminal domain"/>
    <property type="match status" value="1"/>
</dbReference>
<accession>A0ABY3WY56</accession>
<evidence type="ECO:0000256" key="6">
    <source>
        <dbReference type="ARBA" id="ARBA00022960"/>
    </source>
</evidence>
<evidence type="ECO:0000256" key="9">
    <source>
        <dbReference type="ARBA" id="ARBA00023316"/>
    </source>
</evidence>
<dbReference type="InterPro" id="IPR000713">
    <property type="entry name" value="Mur_ligase_N"/>
</dbReference>
<gene>
    <name evidence="10" type="primary">murF</name>
    <name evidence="15" type="ORF">J4032_27500</name>
</gene>
<name>A0ABY3WY56_9ACTN</name>
<dbReference type="NCBIfam" id="TIGR01143">
    <property type="entry name" value="murF"/>
    <property type="match status" value="1"/>
</dbReference>
<dbReference type="SUPFAM" id="SSF53623">
    <property type="entry name" value="MurD-like peptide ligases, catalytic domain"/>
    <property type="match status" value="1"/>
</dbReference>
<feature type="domain" description="Mur ligase central" evidence="14">
    <location>
        <begin position="108"/>
        <end position="295"/>
    </location>
</feature>
<dbReference type="PANTHER" id="PTHR43024:SF1">
    <property type="entry name" value="UDP-N-ACETYLMURAMOYL-TRIPEPTIDE--D-ALANYL-D-ALANINE LIGASE"/>
    <property type="match status" value="1"/>
</dbReference>
<evidence type="ECO:0000259" key="14">
    <source>
        <dbReference type="Pfam" id="PF08245"/>
    </source>
</evidence>
<proteinExistence type="inferred from homology"/>
<comment type="caution">
    <text evidence="10">Lacks conserved residue(s) required for the propagation of feature annotation.</text>
</comment>
<evidence type="ECO:0000256" key="8">
    <source>
        <dbReference type="ARBA" id="ARBA00023306"/>
    </source>
</evidence>
<dbReference type="SUPFAM" id="SSF63418">
    <property type="entry name" value="MurE/MurF N-terminal domain"/>
    <property type="match status" value="1"/>
</dbReference>
<dbReference type="InterPro" id="IPR051046">
    <property type="entry name" value="MurCDEF_CellWall_CoF430Synth"/>
</dbReference>
<dbReference type="EMBL" id="CP071872">
    <property type="protein sequence ID" value="UNM14708.1"/>
    <property type="molecule type" value="Genomic_DNA"/>
</dbReference>
<reference evidence="15 16" key="1">
    <citation type="submission" date="2021-03" db="EMBL/GenBank/DDBJ databases">
        <title>Complete genome of Streptomyces formicae strain 1H-GS9 (DSM 100524).</title>
        <authorList>
            <person name="Atanasov K.E."/>
            <person name="Altabella T."/>
            <person name="Ferrer A."/>
        </authorList>
    </citation>
    <scope>NUCLEOTIDE SEQUENCE [LARGE SCALE GENOMIC DNA]</scope>
    <source>
        <strain evidence="15 16">1H-GS9</strain>
    </source>
</reference>
<evidence type="ECO:0000313" key="15">
    <source>
        <dbReference type="EMBL" id="UNM14708.1"/>
    </source>
</evidence>
<evidence type="ECO:0000256" key="2">
    <source>
        <dbReference type="ARBA" id="ARBA00022598"/>
    </source>
</evidence>
<organism evidence="15 16">
    <name type="scientific">Streptomyces formicae</name>
    <dbReference type="NCBI Taxonomy" id="1616117"/>
    <lineage>
        <taxon>Bacteria</taxon>
        <taxon>Bacillati</taxon>
        <taxon>Actinomycetota</taxon>
        <taxon>Actinomycetes</taxon>
        <taxon>Kitasatosporales</taxon>
        <taxon>Streptomycetaceae</taxon>
        <taxon>Streptomyces</taxon>
    </lineage>
</organism>
<comment type="catalytic activity">
    <reaction evidence="10 11">
        <text>D-alanyl-D-alanine + UDP-N-acetyl-alpha-D-muramoyl-L-alanyl-gamma-D-glutamyl-meso-2,6-diaminopimelate + ATP = UDP-N-acetyl-alpha-D-muramoyl-L-alanyl-gamma-D-glutamyl-meso-2,6-diaminopimeloyl-D-alanyl-D-alanine + ADP + phosphate + H(+)</text>
        <dbReference type="Rhea" id="RHEA:28374"/>
        <dbReference type="ChEBI" id="CHEBI:15378"/>
        <dbReference type="ChEBI" id="CHEBI:30616"/>
        <dbReference type="ChEBI" id="CHEBI:43474"/>
        <dbReference type="ChEBI" id="CHEBI:57822"/>
        <dbReference type="ChEBI" id="CHEBI:61386"/>
        <dbReference type="ChEBI" id="CHEBI:83905"/>
        <dbReference type="ChEBI" id="CHEBI:456216"/>
        <dbReference type="EC" id="6.3.2.10"/>
    </reaction>
</comment>
<comment type="subcellular location">
    <subcellularLocation>
        <location evidence="10 11">Cytoplasm</location>
    </subcellularLocation>
</comment>
<feature type="domain" description="Mur ligase C-terminal" evidence="13">
    <location>
        <begin position="318"/>
        <end position="444"/>
    </location>
</feature>
<dbReference type="Gene3D" id="3.40.1190.10">
    <property type="entry name" value="Mur-like, catalytic domain"/>
    <property type="match status" value="1"/>
</dbReference>
<dbReference type="PANTHER" id="PTHR43024">
    <property type="entry name" value="UDP-N-ACETYLMURAMOYL-TRIPEPTIDE--D-ALANYL-D-ALANINE LIGASE"/>
    <property type="match status" value="1"/>
</dbReference>
<dbReference type="InterPro" id="IPR013221">
    <property type="entry name" value="Mur_ligase_cen"/>
</dbReference>
<evidence type="ECO:0000256" key="4">
    <source>
        <dbReference type="ARBA" id="ARBA00022741"/>
    </source>
</evidence>
<dbReference type="Pfam" id="PF01225">
    <property type="entry name" value="Mur_ligase"/>
    <property type="match status" value="1"/>
</dbReference>
<keyword evidence="9 10" id="KW-0961">Cell wall biogenesis/degradation</keyword>
<dbReference type="InterPro" id="IPR036565">
    <property type="entry name" value="Mur-like_cat_sf"/>
</dbReference>
<keyword evidence="1 10" id="KW-0963">Cytoplasm</keyword>
<dbReference type="InterPro" id="IPR005863">
    <property type="entry name" value="UDP-N-AcMur_synth"/>
</dbReference>
<dbReference type="Pfam" id="PF08245">
    <property type="entry name" value="Mur_ligase_M"/>
    <property type="match status" value="1"/>
</dbReference>
<dbReference type="HAMAP" id="MF_02019">
    <property type="entry name" value="MurF"/>
    <property type="match status" value="1"/>
</dbReference>
<keyword evidence="16" id="KW-1185">Reference proteome</keyword>
<dbReference type="SUPFAM" id="SSF53244">
    <property type="entry name" value="MurD-like peptide ligases, peptide-binding domain"/>
    <property type="match status" value="1"/>
</dbReference>
<comment type="pathway">
    <text evidence="10 11">Cell wall biogenesis; peptidoglycan biosynthesis.</text>
</comment>